<keyword evidence="2" id="KW-1003">Cell membrane</keyword>
<dbReference type="RefSeq" id="WP_093273515.1">
    <property type="nucleotide sequence ID" value="NZ_FNDD01000011.1"/>
</dbReference>
<organism evidence="8 9">
    <name type="scientific">Vibrio xiamenensis</name>
    <dbReference type="NCBI Taxonomy" id="861298"/>
    <lineage>
        <taxon>Bacteria</taxon>
        <taxon>Pseudomonadati</taxon>
        <taxon>Pseudomonadota</taxon>
        <taxon>Gammaproteobacteria</taxon>
        <taxon>Vibrionales</taxon>
        <taxon>Vibrionaceae</taxon>
        <taxon>Vibrio</taxon>
    </lineage>
</organism>
<dbReference type="OrthoDB" id="7065924at2"/>
<dbReference type="Proteomes" id="UP000198854">
    <property type="component" value="Unassembled WGS sequence"/>
</dbReference>
<dbReference type="AlphaFoldDB" id="A0A1G8ARN9"/>
<keyword evidence="4 6" id="KW-1133">Transmembrane helix</keyword>
<comment type="subcellular location">
    <subcellularLocation>
        <location evidence="1">Cell membrane</location>
        <topology evidence="1">Multi-pass membrane protein</topology>
    </subcellularLocation>
</comment>
<keyword evidence="9" id="KW-1185">Reference proteome</keyword>
<evidence type="ECO:0000256" key="1">
    <source>
        <dbReference type="ARBA" id="ARBA00004651"/>
    </source>
</evidence>
<feature type="transmembrane region" description="Helical" evidence="6">
    <location>
        <begin position="272"/>
        <end position="290"/>
    </location>
</feature>
<accession>A0A1G8ARN9</accession>
<dbReference type="EMBL" id="FNDD01000011">
    <property type="protein sequence ID" value="SDH23732.1"/>
    <property type="molecule type" value="Genomic_DNA"/>
</dbReference>
<dbReference type="InterPro" id="IPR000620">
    <property type="entry name" value="EamA_dom"/>
</dbReference>
<feature type="transmembrane region" description="Helical" evidence="6">
    <location>
        <begin position="245"/>
        <end position="266"/>
    </location>
</feature>
<feature type="transmembrane region" description="Helical" evidence="6">
    <location>
        <begin position="34"/>
        <end position="52"/>
    </location>
</feature>
<dbReference type="InterPro" id="IPR037185">
    <property type="entry name" value="EmrE-like"/>
</dbReference>
<evidence type="ECO:0000313" key="9">
    <source>
        <dbReference type="Proteomes" id="UP000198854"/>
    </source>
</evidence>
<evidence type="ECO:0000256" key="6">
    <source>
        <dbReference type="SAM" id="Phobius"/>
    </source>
</evidence>
<feature type="domain" description="EamA" evidence="7">
    <location>
        <begin position="159"/>
        <end position="285"/>
    </location>
</feature>
<feature type="transmembrane region" description="Helical" evidence="6">
    <location>
        <begin position="215"/>
        <end position="233"/>
    </location>
</feature>
<feature type="transmembrane region" description="Helical" evidence="6">
    <location>
        <begin position="157"/>
        <end position="173"/>
    </location>
</feature>
<dbReference type="Pfam" id="PF00892">
    <property type="entry name" value="EamA"/>
    <property type="match status" value="1"/>
</dbReference>
<reference evidence="8 9" key="1">
    <citation type="submission" date="2016-10" db="EMBL/GenBank/DDBJ databases">
        <authorList>
            <person name="de Groot N.N."/>
        </authorList>
    </citation>
    <scope>NUCLEOTIDE SEQUENCE [LARGE SCALE GENOMIC DNA]</scope>
    <source>
        <strain evidence="8 9">CGMCC 1.10228</strain>
    </source>
</reference>
<gene>
    <name evidence="8" type="ORF">SAMN04488136_111100</name>
</gene>
<dbReference type="PANTHER" id="PTHR42920">
    <property type="entry name" value="OS03G0707200 PROTEIN-RELATED"/>
    <property type="match status" value="1"/>
</dbReference>
<feature type="transmembrane region" description="Helical" evidence="6">
    <location>
        <begin position="185"/>
        <end position="203"/>
    </location>
</feature>
<feature type="transmembrane region" description="Helical" evidence="6">
    <location>
        <begin position="120"/>
        <end position="137"/>
    </location>
</feature>
<evidence type="ECO:0000256" key="5">
    <source>
        <dbReference type="ARBA" id="ARBA00023136"/>
    </source>
</evidence>
<dbReference type="PANTHER" id="PTHR42920:SF24">
    <property type="entry name" value="AROMATIC AMINO ACID EXPORTER YDDG"/>
    <property type="match status" value="1"/>
</dbReference>
<feature type="transmembrane region" description="Helical" evidence="6">
    <location>
        <begin position="64"/>
        <end position="86"/>
    </location>
</feature>
<evidence type="ECO:0000256" key="2">
    <source>
        <dbReference type="ARBA" id="ARBA00022475"/>
    </source>
</evidence>
<proteinExistence type="predicted"/>
<dbReference type="GO" id="GO:0005886">
    <property type="term" value="C:plasma membrane"/>
    <property type="evidence" value="ECO:0007669"/>
    <property type="project" value="UniProtKB-SubCell"/>
</dbReference>
<evidence type="ECO:0000256" key="3">
    <source>
        <dbReference type="ARBA" id="ARBA00022692"/>
    </source>
</evidence>
<sequence>MKRHQYTWYGVGAIALWSTVVALVRVVAEHFGPVGGAASIYTVATIMLLFTGKTPAFSSLSKPYLLVGGLLFASYEICLSLALGWANSRHQAVEMMVINYLWPALTILIAVLGSAQKPSAWLYLCVLLTFTGVAWSITGDTQLTLPALIEHVQTNPLSYSLALFGALLWALYCNVTKRFADGNNAVSYFFALTSCGLWLQFALTEQPTINLNPGSVMWLILAGGAMAGGYALWNKALMGGNMLLLATLSYFTPILSALFSAFLLGISLSVSFWQGVVMVTVGSLLCWWVTRDVKPNQQTLAAMAEHQV</sequence>
<evidence type="ECO:0000259" key="7">
    <source>
        <dbReference type="Pfam" id="PF00892"/>
    </source>
</evidence>
<name>A0A1G8ARN9_9VIBR</name>
<keyword evidence="3 6" id="KW-0812">Transmembrane</keyword>
<feature type="transmembrane region" description="Helical" evidence="6">
    <location>
        <begin position="92"/>
        <end position="113"/>
    </location>
</feature>
<evidence type="ECO:0000313" key="8">
    <source>
        <dbReference type="EMBL" id="SDH23732.1"/>
    </source>
</evidence>
<feature type="transmembrane region" description="Helical" evidence="6">
    <location>
        <begin position="7"/>
        <end position="28"/>
    </location>
</feature>
<evidence type="ECO:0000256" key="4">
    <source>
        <dbReference type="ARBA" id="ARBA00022989"/>
    </source>
</evidence>
<dbReference type="SUPFAM" id="SSF103481">
    <property type="entry name" value="Multidrug resistance efflux transporter EmrE"/>
    <property type="match status" value="2"/>
</dbReference>
<dbReference type="NCBIfam" id="NF008676">
    <property type="entry name" value="PRK11689.1"/>
    <property type="match status" value="1"/>
</dbReference>
<dbReference type="InterPro" id="IPR051258">
    <property type="entry name" value="Diverse_Substrate_Transporter"/>
</dbReference>
<dbReference type="STRING" id="861298.SAMN04488136_111100"/>
<protein>
    <submittedName>
        <fullName evidence="8">Uncharacterized membrane protein</fullName>
    </submittedName>
</protein>
<keyword evidence="5 6" id="KW-0472">Membrane</keyword>